<feature type="domain" description="Soluble ligand binding" evidence="18">
    <location>
        <begin position="213"/>
        <end position="258"/>
    </location>
</feature>
<keyword evidence="11 16" id="KW-0472">Membrane</keyword>
<feature type="domain" description="SLBB" evidence="19">
    <location>
        <begin position="568"/>
        <end position="645"/>
    </location>
</feature>
<dbReference type="Pfam" id="PF22461">
    <property type="entry name" value="SLBB_2"/>
    <property type="match status" value="1"/>
</dbReference>
<organism evidence="20 21">
    <name type="scientific">Spirosoma profusum</name>
    <dbReference type="NCBI Taxonomy" id="2771354"/>
    <lineage>
        <taxon>Bacteria</taxon>
        <taxon>Pseudomonadati</taxon>
        <taxon>Bacteroidota</taxon>
        <taxon>Cytophagia</taxon>
        <taxon>Cytophagales</taxon>
        <taxon>Cytophagaceae</taxon>
        <taxon>Spirosoma</taxon>
    </lineage>
</organism>
<comment type="subcellular location">
    <subcellularLocation>
        <location evidence="1">Cell outer membrane</location>
        <topology evidence="1">Multi-pass membrane protein</topology>
    </subcellularLocation>
</comment>
<proteinExistence type="inferred from homology"/>
<evidence type="ECO:0000256" key="14">
    <source>
        <dbReference type="ARBA" id="ARBA00023288"/>
    </source>
</evidence>
<evidence type="ECO:0000313" key="20">
    <source>
        <dbReference type="EMBL" id="MBD2704804.1"/>
    </source>
</evidence>
<accession>A0A927AUT2</accession>
<dbReference type="PANTHER" id="PTHR33619:SF3">
    <property type="entry name" value="POLYSACCHARIDE EXPORT PROTEIN GFCE-RELATED"/>
    <property type="match status" value="1"/>
</dbReference>
<evidence type="ECO:0000256" key="11">
    <source>
        <dbReference type="ARBA" id="ARBA00023136"/>
    </source>
</evidence>
<evidence type="ECO:0000313" key="21">
    <source>
        <dbReference type="Proteomes" id="UP000598820"/>
    </source>
</evidence>
<dbReference type="InterPro" id="IPR003715">
    <property type="entry name" value="Poly_export_N"/>
</dbReference>
<dbReference type="GO" id="GO:0006811">
    <property type="term" value="P:monoatomic ion transport"/>
    <property type="evidence" value="ECO:0007669"/>
    <property type="project" value="UniProtKB-KW"/>
</dbReference>
<dbReference type="Proteomes" id="UP000598820">
    <property type="component" value="Unassembled WGS sequence"/>
</dbReference>
<evidence type="ECO:0000256" key="16">
    <source>
        <dbReference type="SAM" id="Phobius"/>
    </source>
</evidence>
<evidence type="ECO:0000256" key="8">
    <source>
        <dbReference type="ARBA" id="ARBA00023047"/>
    </source>
</evidence>
<keyword evidence="16" id="KW-1133">Transmembrane helix</keyword>
<dbReference type="GO" id="GO:0015288">
    <property type="term" value="F:porin activity"/>
    <property type="evidence" value="ECO:0007669"/>
    <property type="project" value="UniProtKB-KW"/>
</dbReference>
<keyword evidence="9" id="KW-0406">Ion transport</keyword>
<dbReference type="InterPro" id="IPR019554">
    <property type="entry name" value="Soluble_ligand-bd"/>
</dbReference>
<dbReference type="Pfam" id="PF10531">
    <property type="entry name" value="SLBB"/>
    <property type="match status" value="4"/>
</dbReference>
<keyword evidence="5" id="KW-0762">Sugar transport</keyword>
<evidence type="ECO:0000256" key="4">
    <source>
        <dbReference type="ARBA" id="ARBA00022452"/>
    </source>
</evidence>
<keyword evidence="10" id="KW-0626">Porin</keyword>
<feature type="domain" description="Soluble ligand binding" evidence="18">
    <location>
        <begin position="300"/>
        <end position="341"/>
    </location>
</feature>
<feature type="domain" description="Polysaccharide export protein N-terminal" evidence="17">
    <location>
        <begin position="125"/>
        <end position="188"/>
    </location>
</feature>
<feature type="compositionally biased region" description="Polar residues" evidence="15">
    <location>
        <begin position="68"/>
        <end position="88"/>
    </location>
</feature>
<reference evidence="20" key="1">
    <citation type="submission" date="2020-09" db="EMBL/GenBank/DDBJ databases">
        <authorList>
            <person name="Kim M.K."/>
        </authorList>
    </citation>
    <scope>NUCLEOTIDE SEQUENCE</scope>
    <source>
        <strain evidence="20">BT702</strain>
    </source>
</reference>
<dbReference type="InterPro" id="IPR054765">
    <property type="entry name" value="SLBB_dom"/>
</dbReference>
<keyword evidence="14" id="KW-0449">Lipoprotein</keyword>
<dbReference type="AlphaFoldDB" id="A0A927AUT2"/>
<evidence type="ECO:0000256" key="12">
    <source>
        <dbReference type="ARBA" id="ARBA00023139"/>
    </source>
</evidence>
<evidence type="ECO:0000259" key="17">
    <source>
        <dbReference type="Pfam" id="PF02563"/>
    </source>
</evidence>
<sequence>MILFFVRFIGGPAFAQAVQQLTDEQVQQFVQQAKSSGLTEAQIESLALSRGFTTADFSRMRQRISQLGLTQKQSAQPSESNVTRTQPITPTPPESATLPAKPAVFGATLFTSPNLSFEPNLRIATPRHYVIGPDDELIIDVFGNAQQTYRPKVSPEGSIRIENLSPVYVNGLTIEQAEQRIVNRLRTLFRGLNTAGSGIYAQLTLGSVRSIHVTLLGQVVRPGTYTLSSLATVFNALYAAGGPDTNRGSFRNIRVYRSNRLIRTIDCYDFLLRADQKDNIRLLDQDVIFIDHYNARIEMIGQVKQPGIYEIRPNETLRNVLNFAGGFAEQAYSASITLYRNTSSEQQIVTISESENATFIPKSGDRYVIGSILDRVENRVIIRGAVFRPGEFSLEKNQTLKTLVKSAEGLREDAFLNRAIIHRLRPNLDPELISVDIGKVLRSEIADVILQREDVVQIITFSELRQQRSVSIRGAVNHPGTFNFADSMTVADLIVMAGGFSEGAISSRMEIARRVRYDTSGLANGQNIQLFAFTIDRNLRLNPADAQLTLRPFDQVFVRTSPHYEPQKSVVVLGEVNYPGSYAIRTPTDRITDLLNRAGGLKSDAYLPAARFQRRQEGISINLGKLMTNPDVSGNLLLENGDTLTIPRRPDIVRIRGEVLNPATVDFEAGKSLRAYINEAGGFTKKAIRRKTYTILANGKIQPSQSFLVFWRFPKPERGMEIVIPAQPPAEQNRLAPTERAALLTVVGSGLVVILTAVRIFTN</sequence>
<evidence type="ECO:0000256" key="13">
    <source>
        <dbReference type="ARBA" id="ARBA00023237"/>
    </source>
</evidence>
<evidence type="ECO:0000256" key="9">
    <source>
        <dbReference type="ARBA" id="ARBA00023065"/>
    </source>
</evidence>
<evidence type="ECO:0000256" key="1">
    <source>
        <dbReference type="ARBA" id="ARBA00004571"/>
    </source>
</evidence>
<evidence type="ECO:0000256" key="15">
    <source>
        <dbReference type="SAM" id="MobiDB-lite"/>
    </source>
</evidence>
<keyword evidence="4" id="KW-1134">Transmembrane beta strand</keyword>
<evidence type="ECO:0000256" key="7">
    <source>
        <dbReference type="ARBA" id="ARBA00022729"/>
    </source>
</evidence>
<feature type="domain" description="Soluble ligand binding" evidence="18">
    <location>
        <begin position="652"/>
        <end position="690"/>
    </location>
</feature>
<keyword evidence="13" id="KW-0998">Cell outer membrane</keyword>
<keyword evidence="3" id="KW-0813">Transport</keyword>
<evidence type="ECO:0000256" key="6">
    <source>
        <dbReference type="ARBA" id="ARBA00022692"/>
    </source>
</evidence>
<dbReference type="PANTHER" id="PTHR33619">
    <property type="entry name" value="POLYSACCHARIDE EXPORT PROTEIN GFCE-RELATED"/>
    <property type="match status" value="1"/>
</dbReference>
<dbReference type="GO" id="GO:0046930">
    <property type="term" value="C:pore complex"/>
    <property type="evidence" value="ECO:0007669"/>
    <property type="project" value="UniProtKB-KW"/>
</dbReference>
<comment type="caution">
    <text evidence="20">The sequence shown here is derived from an EMBL/GenBank/DDBJ whole genome shotgun (WGS) entry which is preliminary data.</text>
</comment>
<keyword evidence="8" id="KW-0625">Polysaccharide transport</keyword>
<feature type="region of interest" description="Disordered" evidence="15">
    <location>
        <begin position="68"/>
        <end position="98"/>
    </location>
</feature>
<keyword evidence="6 16" id="KW-0812">Transmembrane</keyword>
<evidence type="ECO:0000256" key="5">
    <source>
        <dbReference type="ARBA" id="ARBA00022597"/>
    </source>
</evidence>
<evidence type="ECO:0000256" key="3">
    <source>
        <dbReference type="ARBA" id="ARBA00022448"/>
    </source>
</evidence>
<gene>
    <name evidence="20" type="ORF">IC229_29500</name>
</gene>
<dbReference type="GO" id="GO:0009279">
    <property type="term" value="C:cell outer membrane"/>
    <property type="evidence" value="ECO:0007669"/>
    <property type="project" value="UniProtKB-SubCell"/>
</dbReference>
<dbReference type="InterPro" id="IPR049712">
    <property type="entry name" value="Poly_export"/>
</dbReference>
<evidence type="ECO:0000256" key="2">
    <source>
        <dbReference type="ARBA" id="ARBA00009450"/>
    </source>
</evidence>
<evidence type="ECO:0000256" key="10">
    <source>
        <dbReference type="ARBA" id="ARBA00023114"/>
    </source>
</evidence>
<feature type="domain" description="Soluble ligand binding" evidence="18">
    <location>
        <begin position="470"/>
        <end position="524"/>
    </location>
</feature>
<dbReference type="GO" id="GO:0015159">
    <property type="term" value="F:polysaccharide transmembrane transporter activity"/>
    <property type="evidence" value="ECO:0007669"/>
    <property type="project" value="InterPro"/>
</dbReference>
<dbReference type="Gene3D" id="3.10.560.10">
    <property type="entry name" value="Outer membrane lipoprotein wza domain like"/>
    <property type="match status" value="6"/>
</dbReference>
<evidence type="ECO:0000259" key="18">
    <source>
        <dbReference type="Pfam" id="PF10531"/>
    </source>
</evidence>
<dbReference type="EMBL" id="JACWZY010000037">
    <property type="protein sequence ID" value="MBD2704804.1"/>
    <property type="molecule type" value="Genomic_DNA"/>
</dbReference>
<keyword evidence="7" id="KW-0732">Signal</keyword>
<evidence type="ECO:0000259" key="19">
    <source>
        <dbReference type="Pfam" id="PF22461"/>
    </source>
</evidence>
<keyword evidence="21" id="KW-1185">Reference proteome</keyword>
<name>A0A927AUT2_9BACT</name>
<feature type="transmembrane region" description="Helical" evidence="16">
    <location>
        <begin position="741"/>
        <end position="761"/>
    </location>
</feature>
<dbReference type="Pfam" id="PF02563">
    <property type="entry name" value="Poly_export"/>
    <property type="match status" value="1"/>
</dbReference>
<protein>
    <submittedName>
        <fullName evidence="20">SLBB domain-containing protein</fullName>
    </submittedName>
</protein>
<comment type="similarity">
    <text evidence="2">Belongs to the BexD/CtrA/VexA family.</text>
</comment>
<keyword evidence="12" id="KW-0564">Palmitate</keyword>